<feature type="region of interest" description="Disordered" evidence="1">
    <location>
        <begin position="374"/>
        <end position="407"/>
    </location>
</feature>
<dbReference type="SMART" id="SM01327">
    <property type="entry name" value="Zds_C"/>
    <property type="match status" value="1"/>
</dbReference>
<feature type="compositionally biased region" description="Polar residues" evidence="1">
    <location>
        <begin position="197"/>
        <end position="212"/>
    </location>
</feature>
<proteinExistence type="predicted"/>
<feature type="compositionally biased region" description="Basic and acidic residues" evidence="1">
    <location>
        <begin position="384"/>
        <end position="395"/>
    </location>
</feature>
<feature type="compositionally biased region" description="Basic residues" evidence="1">
    <location>
        <begin position="181"/>
        <end position="190"/>
    </location>
</feature>
<name>A0ABR2X2I2_9FUNG</name>
<feature type="region of interest" description="Disordered" evidence="1">
    <location>
        <begin position="580"/>
        <end position="607"/>
    </location>
</feature>
<feature type="compositionally biased region" description="Polar residues" evidence="1">
    <location>
        <begin position="440"/>
        <end position="454"/>
    </location>
</feature>
<evidence type="ECO:0000313" key="4">
    <source>
        <dbReference type="Proteomes" id="UP001479436"/>
    </source>
</evidence>
<feature type="compositionally biased region" description="Basic and acidic residues" evidence="1">
    <location>
        <begin position="428"/>
        <end position="439"/>
    </location>
</feature>
<gene>
    <name evidence="3" type="ORF">K7432_001782</name>
</gene>
<dbReference type="PANTHER" id="PTHR28089:SF1">
    <property type="entry name" value="PROTEIN ZDS1-RELATED"/>
    <property type="match status" value="1"/>
</dbReference>
<feature type="region of interest" description="Disordered" evidence="1">
    <location>
        <begin position="420"/>
        <end position="455"/>
    </location>
</feature>
<evidence type="ECO:0000259" key="2">
    <source>
        <dbReference type="SMART" id="SM01327"/>
    </source>
</evidence>
<protein>
    <recommendedName>
        <fullName evidence="2">Protein Zds1 C-terminal domain-containing protein</fullName>
    </recommendedName>
</protein>
<feature type="region of interest" description="Disordered" evidence="1">
    <location>
        <begin position="170"/>
        <end position="266"/>
    </location>
</feature>
<dbReference type="InterPro" id="IPR040206">
    <property type="entry name" value="Zds1/2"/>
</dbReference>
<feature type="region of interest" description="Disordered" evidence="1">
    <location>
        <begin position="1"/>
        <end position="20"/>
    </location>
</feature>
<organism evidence="3 4">
    <name type="scientific">Basidiobolus ranarum</name>
    <dbReference type="NCBI Taxonomy" id="34480"/>
    <lineage>
        <taxon>Eukaryota</taxon>
        <taxon>Fungi</taxon>
        <taxon>Fungi incertae sedis</taxon>
        <taxon>Zoopagomycota</taxon>
        <taxon>Entomophthoromycotina</taxon>
        <taxon>Basidiobolomycetes</taxon>
        <taxon>Basidiobolales</taxon>
        <taxon>Basidiobolaceae</taxon>
        <taxon>Basidiobolus</taxon>
    </lineage>
</organism>
<dbReference type="PANTHER" id="PTHR28089">
    <property type="entry name" value="PROTEIN ZDS1-RELATED"/>
    <property type="match status" value="1"/>
</dbReference>
<feature type="region of interest" description="Disordered" evidence="1">
    <location>
        <begin position="524"/>
        <end position="545"/>
    </location>
</feature>
<keyword evidence="4" id="KW-1185">Reference proteome</keyword>
<dbReference type="EMBL" id="JASJQH010000043">
    <property type="protein sequence ID" value="KAK9767969.1"/>
    <property type="molecule type" value="Genomic_DNA"/>
</dbReference>
<feature type="region of interest" description="Disordered" evidence="1">
    <location>
        <begin position="339"/>
        <end position="358"/>
    </location>
</feature>
<feature type="domain" description="Protein Zds1 C-terminal" evidence="2">
    <location>
        <begin position="445"/>
        <end position="497"/>
    </location>
</feature>
<evidence type="ECO:0000256" key="1">
    <source>
        <dbReference type="SAM" id="MobiDB-lite"/>
    </source>
</evidence>
<feature type="compositionally biased region" description="Polar residues" evidence="1">
    <location>
        <begin position="1"/>
        <end position="11"/>
    </location>
</feature>
<comment type="caution">
    <text evidence="3">The sequence shown here is derived from an EMBL/GenBank/DDBJ whole genome shotgun (WGS) entry which is preliminary data.</text>
</comment>
<feature type="compositionally biased region" description="Low complexity" evidence="1">
    <location>
        <begin position="220"/>
        <end position="243"/>
    </location>
</feature>
<feature type="compositionally biased region" description="Basic and acidic residues" evidence="1">
    <location>
        <begin position="581"/>
        <end position="591"/>
    </location>
</feature>
<evidence type="ECO:0000313" key="3">
    <source>
        <dbReference type="EMBL" id="KAK9767969.1"/>
    </source>
</evidence>
<dbReference type="Proteomes" id="UP001479436">
    <property type="component" value="Unassembled WGS sequence"/>
</dbReference>
<sequence length="607" mass="68195">MVDSPTTGTTEEQTKPDSSEVFSTLNHLPLLDSLINNESYIPSIDTETTLPTFAFTSANESEDTDSVGPDTLTDWALREDPSHLYWVPAHLHPEIAPQQFSTWLDKHSSAVNHTETSLTRRKSILSLHSYGGSDFTEDSISDEKTVKKSGLISSVLRRQITVTTGMKIPKSQVQSRIVRASLKRSARTKIRRDSIKSTESQTSPTKTNLPNDKSTEYDASQTEENSSDRSSSPEGSSSLETTSQDSESEGLPKLSTDNPIAFGDDKIKEPFDDFMMIKHPPLRRDSLPILKPDASADIPAMIEKHEKTTERPITTNSRKKITSWSWFWGAEPSDSIKTAKLKKSGKNRPLSSEEVSQRIQDIEVGKKEEIVRKRATSTTFKKPVHSELKMPHTNKEPIPPSNDQKAKKSPIFTLFSKSKNKSNLSSTKGEDAAYKDNPTKTETSPTKSQHTNPSRFPLHIERGIYRLSHIKLTNPRRPLLQQVLISNMLFWYLSVISKQHFDPVITEEQSAREAMFVKSKVGNAGNGRRRVRRPPLHDSIGSSHGKRSEFVLKSPQYGKQHLRIYNGNIAMTPHTPQLASDIKRQEDRGSQDYDELPLNTVRGDVDN</sequence>
<dbReference type="Pfam" id="PF08632">
    <property type="entry name" value="Zds_C"/>
    <property type="match status" value="1"/>
</dbReference>
<feature type="compositionally biased region" description="Polar residues" evidence="1">
    <location>
        <begin position="349"/>
        <end position="358"/>
    </location>
</feature>
<dbReference type="InterPro" id="IPR013941">
    <property type="entry name" value="ZDS1_C"/>
</dbReference>
<accession>A0ABR2X2I2</accession>
<reference evidence="3 4" key="1">
    <citation type="submission" date="2023-04" db="EMBL/GenBank/DDBJ databases">
        <title>Genome of Basidiobolus ranarum AG-B5.</title>
        <authorList>
            <person name="Stajich J.E."/>
            <person name="Carter-House D."/>
            <person name="Gryganskyi A."/>
        </authorList>
    </citation>
    <scope>NUCLEOTIDE SEQUENCE [LARGE SCALE GENOMIC DNA]</scope>
    <source>
        <strain evidence="3 4">AG-B5</strain>
    </source>
</reference>